<dbReference type="EMBL" id="CP016793">
    <property type="protein sequence ID" value="ANZ40933.1"/>
    <property type="molecule type" value="Genomic_DNA"/>
</dbReference>
<evidence type="ECO:0000313" key="1">
    <source>
        <dbReference type="EMBL" id="ANZ40933.1"/>
    </source>
</evidence>
<dbReference type="RefSeq" id="WP_065919270.1">
    <property type="nucleotide sequence ID" value="NZ_CP016793.1"/>
</dbReference>
<dbReference type="KEGG" id="led:BBK82_38070"/>
<sequence length="89" mass="9345">MTANRLDALMRAQLLDVLVTAKDTSGGSMDNEVNDWHVRPTEVPSCTAVTTTTPLQKCDSARRKSAGATIVMHGATIAVDGSITSTRAG</sequence>
<name>A0A1B2HT98_9PSEU</name>
<dbReference type="AlphaFoldDB" id="A0A1B2HT98"/>
<evidence type="ECO:0000313" key="2">
    <source>
        <dbReference type="Proteomes" id="UP000093053"/>
    </source>
</evidence>
<organism evidence="1 2">
    <name type="scientific">Lentzea guizhouensis</name>
    <dbReference type="NCBI Taxonomy" id="1586287"/>
    <lineage>
        <taxon>Bacteria</taxon>
        <taxon>Bacillati</taxon>
        <taxon>Actinomycetota</taxon>
        <taxon>Actinomycetes</taxon>
        <taxon>Pseudonocardiales</taxon>
        <taxon>Pseudonocardiaceae</taxon>
        <taxon>Lentzea</taxon>
    </lineage>
</organism>
<proteinExistence type="predicted"/>
<keyword evidence="2" id="KW-1185">Reference proteome</keyword>
<accession>A0A1B2HT98</accession>
<gene>
    <name evidence="1" type="ORF">BBK82_38070</name>
</gene>
<reference evidence="1 2" key="1">
    <citation type="submission" date="2016-07" db="EMBL/GenBank/DDBJ databases">
        <title>Complete genome sequence of the Lentzea guizhouensis DHS C013.</title>
        <authorList>
            <person name="Cao C."/>
        </authorList>
    </citation>
    <scope>NUCLEOTIDE SEQUENCE [LARGE SCALE GENOMIC DNA]</scope>
    <source>
        <strain evidence="1 2">DHS C013</strain>
    </source>
</reference>
<protein>
    <submittedName>
        <fullName evidence="1">Uncharacterized protein</fullName>
    </submittedName>
</protein>
<dbReference type="Proteomes" id="UP000093053">
    <property type="component" value="Chromosome"/>
</dbReference>